<accession>A0A420HBQ1</accession>
<comment type="caution">
    <text evidence="1">The sequence shown here is derived from an EMBL/GenBank/DDBJ whole genome shotgun (WGS) entry which is preliminary data.</text>
</comment>
<dbReference type="OrthoDB" id="10436952at2759"/>
<protein>
    <submittedName>
        <fullName evidence="1">Putative eka-like protein</fullName>
    </submittedName>
</protein>
<dbReference type="Proteomes" id="UP000285405">
    <property type="component" value="Unassembled WGS sequence"/>
</dbReference>
<reference evidence="1 2" key="1">
    <citation type="journal article" date="2018" name="BMC Genomics">
        <title>Comparative genome analyses reveal sequence features reflecting distinct modes of host-adaptation between dicot and monocot powdery mildew.</title>
        <authorList>
            <person name="Wu Y."/>
            <person name="Ma X."/>
            <person name="Pan Z."/>
            <person name="Kale S.D."/>
            <person name="Song Y."/>
            <person name="King H."/>
            <person name="Zhang Q."/>
            <person name="Presley C."/>
            <person name="Deng X."/>
            <person name="Wei C.I."/>
            <person name="Xiao S."/>
        </authorList>
    </citation>
    <scope>NUCLEOTIDE SEQUENCE [LARGE SCALE GENOMIC DNA]</scope>
    <source>
        <strain evidence="1">UCSC1</strain>
    </source>
</reference>
<gene>
    <name evidence="1" type="ORF">GcC1_208019</name>
</gene>
<sequence>MHSRINIKHNFAINPGSHFHSHPSSTARCIIFQIPILRPRRKFAIVDIGKDIARSRPKQKGLSQNLFNIEAIENVLREKDDDILDIVMIDEHIDMIIAQGLNSPELRAIIQVENQRAAQMAANLKSCTLAINGVQMALSTTAPDSNKEFKEALLTYLRAAITQFLANITRITPRVFLPKPKFNRKIVSQKQNKLSTIGARTHEKTITIENS</sequence>
<dbReference type="EMBL" id="MCBR01020875">
    <property type="protein sequence ID" value="RKF54825.1"/>
    <property type="molecule type" value="Genomic_DNA"/>
</dbReference>
<dbReference type="AlphaFoldDB" id="A0A420HBQ1"/>
<organism evidence="1 2">
    <name type="scientific">Golovinomyces cichoracearum</name>
    <dbReference type="NCBI Taxonomy" id="62708"/>
    <lineage>
        <taxon>Eukaryota</taxon>
        <taxon>Fungi</taxon>
        <taxon>Dikarya</taxon>
        <taxon>Ascomycota</taxon>
        <taxon>Pezizomycotina</taxon>
        <taxon>Leotiomycetes</taxon>
        <taxon>Erysiphales</taxon>
        <taxon>Erysiphaceae</taxon>
        <taxon>Golovinomyces</taxon>
    </lineage>
</organism>
<evidence type="ECO:0000313" key="1">
    <source>
        <dbReference type="EMBL" id="RKF54825.1"/>
    </source>
</evidence>
<name>A0A420HBQ1_9PEZI</name>
<proteinExistence type="predicted"/>
<evidence type="ECO:0000313" key="2">
    <source>
        <dbReference type="Proteomes" id="UP000285405"/>
    </source>
</evidence>